<evidence type="ECO:0000313" key="2">
    <source>
        <dbReference type="Proteomes" id="UP000316727"/>
    </source>
</evidence>
<keyword evidence="2" id="KW-1185">Reference proteome</keyword>
<proteinExistence type="predicted"/>
<dbReference type="Pfam" id="PF12843">
    <property type="entry name" value="QSregVF_b"/>
    <property type="match status" value="1"/>
</dbReference>
<accession>A0A501W646</accession>
<reference evidence="1 2" key="1">
    <citation type="submission" date="2019-06" db="EMBL/GenBank/DDBJ databases">
        <title>A novel bacterium of genus Pontibacter, isolated from marine sediment.</title>
        <authorList>
            <person name="Huang H."/>
            <person name="Mo K."/>
            <person name="Hu Y."/>
        </authorList>
    </citation>
    <scope>NUCLEOTIDE SEQUENCE [LARGE SCALE GENOMIC DNA]</scope>
    <source>
        <strain evidence="1 2">HB172049</strain>
    </source>
</reference>
<evidence type="ECO:0000313" key="1">
    <source>
        <dbReference type="EMBL" id="TPE44212.1"/>
    </source>
</evidence>
<dbReference type="RefSeq" id="WP_140621105.1">
    <property type="nucleotide sequence ID" value="NZ_VFRQ01000004.1"/>
</dbReference>
<dbReference type="AlphaFoldDB" id="A0A501W646"/>
<dbReference type="OrthoDB" id="9807855at2"/>
<comment type="caution">
    <text evidence="1">The sequence shown here is derived from an EMBL/GenBank/DDBJ whole genome shotgun (WGS) entry which is preliminary data.</text>
</comment>
<gene>
    <name evidence="1" type="ORF">FJM65_08595</name>
</gene>
<organism evidence="1 2">
    <name type="scientific">Pontibacter mangrovi</name>
    <dbReference type="NCBI Taxonomy" id="2589816"/>
    <lineage>
        <taxon>Bacteria</taxon>
        <taxon>Pseudomonadati</taxon>
        <taxon>Bacteroidota</taxon>
        <taxon>Cytophagia</taxon>
        <taxon>Cytophagales</taxon>
        <taxon>Hymenobacteraceae</taxon>
        <taxon>Pontibacter</taxon>
    </lineage>
</organism>
<dbReference type="InterPro" id="IPR024530">
    <property type="entry name" value="QSregVF_b"/>
</dbReference>
<protein>
    <submittedName>
        <fullName evidence="1">DUF3820 family protein</fullName>
    </submittedName>
</protein>
<sequence>MSTPHAQPTPHILQELVQHRMPFGKYKGALLCDLPVSYLEWFYSKGFPPGKLGMQLATIYEIKINGLEYLLAPLRQKRP</sequence>
<dbReference type="EMBL" id="VFRQ01000004">
    <property type="protein sequence ID" value="TPE44212.1"/>
    <property type="molecule type" value="Genomic_DNA"/>
</dbReference>
<name>A0A501W646_9BACT</name>
<dbReference type="Proteomes" id="UP000316727">
    <property type="component" value="Unassembled WGS sequence"/>
</dbReference>